<reference evidence="1" key="1">
    <citation type="journal article" date="2019" name="bioRxiv">
        <title>The Genome of the Zebra Mussel, Dreissena polymorpha: A Resource for Invasive Species Research.</title>
        <authorList>
            <person name="McCartney M.A."/>
            <person name="Auch B."/>
            <person name="Kono T."/>
            <person name="Mallez S."/>
            <person name="Zhang Y."/>
            <person name="Obille A."/>
            <person name="Becker A."/>
            <person name="Abrahante J.E."/>
            <person name="Garbe J."/>
            <person name="Badalamenti J.P."/>
            <person name="Herman A."/>
            <person name="Mangelson H."/>
            <person name="Liachko I."/>
            <person name="Sullivan S."/>
            <person name="Sone E.D."/>
            <person name="Koren S."/>
            <person name="Silverstein K.A.T."/>
            <person name="Beckman K.B."/>
            <person name="Gohl D.M."/>
        </authorList>
    </citation>
    <scope>NUCLEOTIDE SEQUENCE</scope>
    <source>
        <strain evidence="1">Duluth1</strain>
        <tissue evidence="1">Whole animal</tissue>
    </source>
</reference>
<sequence>MAPLNHRPGCCCSLYSIKPFIPEQGSITPQICCCSLDSIKPIYPRTRFNYTTDQAVAVPCISFSSFITEQGSITSRHQAVAVPCIALCPFIPEHGSITPQTKLLLLPV</sequence>
<name>A0A9D4DDK2_DREPO</name>
<keyword evidence="2" id="KW-1185">Reference proteome</keyword>
<comment type="caution">
    <text evidence="1">The sequence shown here is derived from an EMBL/GenBank/DDBJ whole genome shotgun (WGS) entry which is preliminary data.</text>
</comment>
<evidence type="ECO:0000313" key="1">
    <source>
        <dbReference type="EMBL" id="KAH3742356.1"/>
    </source>
</evidence>
<evidence type="ECO:0000313" key="2">
    <source>
        <dbReference type="Proteomes" id="UP000828390"/>
    </source>
</evidence>
<dbReference type="Proteomes" id="UP000828390">
    <property type="component" value="Unassembled WGS sequence"/>
</dbReference>
<protein>
    <submittedName>
        <fullName evidence="1">Uncharacterized protein</fullName>
    </submittedName>
</protein>
<dbReference type="EMBL" id="JAIWYP010000011">
    <property type="protein sequence ID" value="KAH3742356.1"/>
    <property type="molecule type" value="Genomic_DNA"/>
</dbReference>
<organism evidence="1 2">
    <name type="scientific">Dreissena polymorpha</name>
    <name type="common">Zebra mussel</name>
    <name type="synonym">Mytilus polymorpha</name>
    <dbReference type="NCBI Taxonomy" id="45954"/>
    <lineage>
        <taxon>Eukaryota</taxon>
        <taxon>Metazoa</taxon>
        <taxon>Spiralia</taxon>
        <taxon>Lophotrochozoa</taxon>
        <taxon>Mollusca</taxon>
        <taxon>Bivalvia</taxon>
        <taxon>Autobranchia</taxon>
        <taxon>Heteroconchia</taxon>
        <taxon>Euheterodonta</taxon>
        <taxon>Imparidentia</taxon>
        <taxon>Neoheterodontei</taxon>
        <taxon>Myida</taxon>
        <taxon>Dreissenoidea</taxon>
        <taxon>Dreissenidae</taxon>
        <taxon>Dreissena</taxon>
    </lineage>
</organism>
<accession>A0A9D4DDK2</accession>
<reference evidence="1" key="2">
    <citation type="submission" date="2020-11" db="EMBL/GenBank/DDBJ databases">
        <authorList>
            <person name="McCartney M.A."/>
            <person name="Auch B."/>
            <person name="Kono T."/>
            <person name="Mallez S."/>
            <person name="Becker A."/>
            <person name="Gohl D.M."/>
            <person name="Silverstein K.A.T."/>
            <person name="Koren S."/>
            <person name="Bechman K.B."/>
            <person name="Herman A."/>
            <person name="Abrahante J.E."/>
            <person name="Garbe J."/>
        </authorList>
    </citation>
    <scope>NUCLEOTIDE SEQUENCE</scope>
    <source>
        <strain evidence="1">Duluth1</strain>
        <tissue evidence="1">Whole animal</tissue>
    </source>
</reference>
<dbReference type="AlphaFoldDB" id="A0A9D4DDK2"/>
<proteinExistence type="predicted"/>
<gene>
    <name evidence="1" type="ORF">DPMN_049097</name>
</gene>